<keyword evidence="2" id="KW-0238">DNA-binding</keyword>
<dbReference type="PANTHER" id="PTHR30154">
    <property type="entry name" value="LEUCINE-RESPONSIVE REGULATORY PROTEIN"/>
    <property type="match status" value="1"/>
</dbReference>
<dbReference type="InterPro" id="IPR036388">
    <property type="entry name" value="WH-like_DNA-bd_sf"/>
</dbReference>
<dbReference type="RefSeq" id="WP_227182203.1">
    <property type="nucleotide sequence ID" value="NZ_JAJBZT010000017.1"/>
</dbReference>
<evidence type="ECO:0000313" key="5">
    <source>
        <dbReference type="EMBL" id="MCB6185371.1"/>
    </source>
</evidence>
<feature type="domain" description="HTH asnC-type" evidence="4">
    <location>
        <begin position="6"/>
        <end position="67"/>
    </location>
</feature>
<name>A0ABS8DAX8_9NEIS</name>
<evidence type="ECO:0000313" key="6">
    <source>
        <dbReference type="Proteomes" id="UP001165395"/>
    </source>
</evidence>
<organism evidence="5 6">
    <name type="scientific">Leeia speluncae</name>
    <dbReference type="NCBI Taxonomy" id="2884804"/>
    <lineage>
        <taxon>Bacteria</taxon>
        <taxon>Pseudomonadati</taxon>
        <taxon>Pseudomonadota</taxon>
        <taxon>Betaproteobacteria</taxon>
        <taxon>Neisseriales</taxon>
        <taxon>Leeiaceae</taxon>
        <taxon>Leeia</taxon>
    </lineage>
</organism>
<dbReference type="PANTHER" id="PTHR30154:SF34">
    <property type="entry name" value="TRANSCRIPTIONAL REGULATOR AZLB"/>
    <property type="match status" value="1"/>
</dbReference>
<dbReference type="InterPro" id="IPR011008">
    <property type="entry name" value="Dimeric_a/b-barrel"/>
</dbReference>
<evidence type="ECO:0000259" key="4">
    <source>
        <dbReference type="PROSITE" id="PS50956"/>
    </source>
</evidence>
<dbReference type="InterPro" id="IPR019887">
    <property type="entry name" value="Tscrpt_reg_AsnC/Lrp_C"/>
</dbReference>
<dbReference type="EMBL" id="JAJBZT010000017">
    <property type="protein sequence ID" value="MCB6185371.1"/>
    <property type="molecule type" value="Genomic_DNA"/>
</dbReference>
<dbReference type="PROSITE" id="PS50956">
    <property type="entry name" value="HTH_ASNC_2"/>
    <property type="match status" value="1"/>
</dbReference>
<gene>
    <name evidence="5" type="ORF">LIN78_17630</name>
</gene>
<dbReference type="InterPro" id="IPR000485">
    <property type="entry name" value="AsnC-type_HTH_dom"/>
</dbReference>
<keyword evidence="3" id="KW-0804">Transcription</keyword>
<dbReference type="Gene3D" id="1.10.10.10">
    <property type="entry name" value="Winged helix-like DNA-binding domain superfamily/Winged helix DNA-binding domain"/>
    <property type="match status" value="1"/>
</dbReference>
<proteinExistence type="predicted"/>
<reference evidence="5" key="1">
    <citation type="submission" date="2021-10" db="EMBL/GenBank/DDBJ databases">
        <title>The complete genome sequence of Leeia sp. TBRC 13508.</title>
        <authorList>
            <person name="Charoenyingcharoen P."/>
            <person name="Yukphan P."/>
        </authorList>
    </citation>
    <scope>NUCLEOTIDE SEQUENCE</scope>
    <source>
        <strain evidence="5">TBRC 13508</strain>
    </source>
</reference>
<dbReference type="PRINTS" id="PR00033">
    <property type="entry name" value="HTHASNC"/>
</dbReference>
<keyword evidence="1" id="KW-0805">Transcription regulation</keyword>
<keyword evidence="6" id="KW-1185">Reference proteome</keyword>
<evidence type="ECO:0000256" key="1">
    <source>
        <dbReference type="ARBA" id="ARBA00023015"/>
    </source>
</evidence>
<dbReference type="InterPro" id="IPR036390">
    <property type="entry name" value="WH_DNA-bd_sf"/>
</dbReference>
<dbReference type="Pfam" id="PF01037">
    <property type="entry name" value="AsnC_trans_reg"/>
    <property type="match status" value="1"/>
</dbReference>
<accession>A0ABS8DAX8</accession>
<sequence length="151" mass="17124">MRPTELDCIDQKILEELQADARIPISTLATKVGLSRHAVTHRIDRLEAHKIITGYTIKVKERAPAKSLVRAIMMVYRKDRMRGADVTAAISKIPEVTYCAILSGEFDLMIHIEAESQERISDIWSFIANLPGVEDTRTAFQLYTTVDKKPR</sequence>
<comment type="caution">
    <text evidence="5">The sequence shown here is derived from an EMBL/GenBank/DDBJ whole genome shotgun (WGS) entry which is preliminary data.</text>
</comment>
<protein>
    <submittedName>
        <fullName evidence="5">Lrp/AsnC family transcriptional regulator</fullName>
    </submittedName>
</protein>
<dbReference type="SUPFAM" id="SSF54909">
    <property type="entry name" value="Dimeric alpha+beta barrel"/>
    <property type="match status" value="1"/>
</dbReference>
<evidence type="ECO:0000256" key="3">
    <source>
        <dbReference type="ARBA" id="ARBA00023163"/>
    </source>
</evidence>
<dbReference type="Pfam" id="PF13404">
    <property type="entry name" value="HTH_AsnC-type"/>
    <property type="match status" value="1"/>
</dbReference>
<dbReference type="InterPro" id="IPR019888">
    <property type="entry name" value="Tscrpt_reg_AsnC-like"/>
</dbReference>
<dbReference type="SMART" id="SM00344">
    <property type="entry name" value="HTH_ASNC"/>
    <property type="match status" value="1"/>
</dbReference>
<dbReference type="SUPFAM" id="SSF46785">
    <property type="entry name" value="Winged helix' DNA-binding domain"/>
    <property type="match status" value="1"/>
</dbReference>
<dbReference type="Proteomes" id="UP001165395">
    <property type="component" value="Unassembled WGS sequence"/>
</dbReference>
<evidence type="ECO:0000256" key="2">
    <source>
        <dbReference type="ARBA" id="ARBA00023125"/>
    </source>
</evidence>
<dbReference type="Gene3D" id="3.30.70.920">
    <property type="match status" value="1"/>
</dbReference>